<gene>
    <name evidence="2" type="ORF">SAMN05216375_13034</name>
    <name evidence="1" type="ORF">TR210_2688</name>
</gene>
<protein>
    <recommendedName>
        <fullName evidence="5">DUF2508 domain-containing protein</fullName>
    </recommendedName>
</protein>
<evidence type="ECO:0000313" key="1">
    <source>
        <dbReference type="EMBL" id="CZR09181.1"/>
    </source>
</evidence>
<evidence type="ECO:0000313" key="3">
    <source>
        <dbReference type="Proteomes" id="UP000076878"/>
    </source>
</evidence>
<dbReference type="InterPro" id="IPR019644">
    <property type="entry name" value="DUF2508"/>
</dbReference>
<dbReference type="AlphaFoldDB" id="A0A143Z6J9"/>
<proteinExistence type="predicted"/>
<reference evidence="2 4" key="2">
    <citation type="submission" date="2016-10" db="EMBL/GenBank/DDBJ databases">
        <authorList>
            <person name="Varghese N."/>
            <person name="Submissions S."/>
        </authorList>
    </citation>
    <scope>NUCLEOTIDE SEQUENCE [LARGE SCALE GENOMIC DNA]</scope>
    <source>
        <strain evidence="2 4">DSM 22150</strain>
    </source>
</reference>
<organism evidence="1 3">
    <name type="scientific">Trichococcus ilyis</name>
    <dbReference type="NCBI Taxonomy" id="640938"/>
    <lineage>
        <taxon>Bacteria</taxon>
        <taxon>Bacillati</taxon>
        <taxon>Bacillota</taxon>
        <taxon>Bacilli</taxon>
        <taxon>Lactobacillales</taxon>
        <taxon>Carnobacteriaceae</taxon>
        <taxon>Trichococcus</taxon>
    </lineage>
</organism>
<dbReference type="Proteomes" id="UP000199280">
    <property type="component" value="Unassembled WGS sequence"/>
</dbReference>
<name>A0A143Z6J9_9LACT</name>
<evidence type="ECO:0000313" key="4">
    <source>
        <dbReference type="Proteomes" id="UP000199280"/>
    </source>
</evidence>
<dbReference type="OrthoDB" id="2166610at2"/>
<evidence type="ECO:0008006" key="5">
    <source>
        <dbReference type="Google" id="ProtNLM"/>
    </source>
</evidence>
<dbReference type="EMBL" id="FJNB01000027">
    <property type="protein sequence ID" value="CZR09181.1"/>
    <property type="molecule type" value="Genomic_DNA"/>
</dbReference>
<reference evidence="1 3" key="1">
    <citation type="submission" date="2016-02" db="EMBL/GenBank/DDBJ databases">
        <authorList>
            <person name="Wen L."/>
            <person name="He K."/>
            <person name="Yang H."/>
        </authorList>
    </citation>
    <scope>NUCLEOTIDE SEQUENCE [LARGE SCALE GENOMIC DNA]</scope>
    <source>
        <strain evidence="1">Trichococcus_R210</strain>
    </source>
</reference>
<dbReference type="EMBL" id="FNYT01000030">
    <property type="protein sequence ID" value="SEJ84149.1"/>
    <property type="molecule type" value="Genomic_DNA"/>
</dbReference>
<dbReference type="Pfam" id="PF10704">
    <property type="entry name" value="DUF2508"/>
    <property type="match status" value="1"/>
</dbReference>
<dbReference type="STRING" id="640938.TR210_2688"/>
<dbReference type="RefSeq" id="WP_068624629.1">
    <property type="nucleotide sequence ID" value="NZ_FJNB01000027.1"/>
</dbReference>
<sequence>MAFHLNIANKKQGHLKQQYDEKLIDLISDVHQHYTTLAQLQQNAYDLPEELRIFEKIAEAKYLFLLREAKERQIQADISAPKKAKQFRWRKRTNRAEDIFHSE</sequence>
<keyword evidence="4" id="KW-1185">Reference proteome</keyword>
<accession>A0A143Z6J9</accession>
<evidence type="ECO:0000313" key="2">
    <source>
        <dbReference type="EMBL" id="SEJ84149.1"/>
    </source>
</evidence>
<dbReference type="Proteomes" id="UP000076878">
    <property type="component" value="Unassembled WGS sequence"/>
</dbReference>